<sequence length="167" mass="18298">MLGVLGLVVPDLLGGPLYLLPDLGTERLIPFTIQLVVAVGVLEAYRGAMRAQKKGLEERAYPGRRFDVLGLTRQRPEAKQEKPAPPGLGVYAAWLGGLPGFLSGAWWYSRREMTVKDYKDMKEKELNNGRLASVYAASMVTGKGPITLLLEHVADPVHNSVLQTLSQ</sequence>
<feature type="binding site" evidence="6">
    <location>
        <position position="130"/>
    </location>
    <ligand>
        <name>chlorophyll a</name>
        <dbReference type="ChEBI" id="CHEBI:58416"/>
        <label>1</label>
    </ligand>
</feature>
<protein>
    <recommendedName>
        <fullName evidence="7">Chlorophyll a-b binding protein, chloroplastic</fullName>
    </recommendedName>
</protein>
<evidence type="ECO:0000256" key="1">
    <source>
        <dbReference type="ARBA" id="ARBA00022494"/>
    </source>
</evidence>
<keyword evidence="7" id="KW-0812">Transmembrane</keyword>
<dbReference type="GO" id="GO:0009522">
    <property type="term" value="C:photosystem I"/>
    <property type="evidence" value="ECO:0007669"/>
    <property type="project" value="UniProtKB-KW"/>
</dbReference>
<name>I0ZA28_COCSC</name>
<gene>
    <name evidence="8" type="ORF">COCSUDRAFT_39153</name>
</gene>
<keyword evidence="7" id="KW-0604">Photosystem II</keyword>
<keyword evidence="3 7" id="KW-0602">Photosynthesis</keyword>
<keyword evidence="5 7" id="KW-0157">Chromophore</keyword>
<evidence type="ECO:0000256" key="5">
    <source>
        <dbReference type="ARBA" id="ARBA00022991"/>
    </source>
</evidence>
<dbReference type="AlphaFoldDB" id="I0ZA28"/>
<dbReference type="OrthoDB" id="536086at2759"/>
<dbReference type="SUPFAM" id="SSF103511">
    <property type="entry name" value="Chlorophyll a-b binding protein"/>
    <property type="match status" value="2"/>
</dbReference>
<dbReference type="KEGG" id="csl:COCSUDRAFT_39153"/>
<evidence type="ECO:0000256" key="3">
    <source>
        <dbReference type="ARBA" id="ARBA00022531"/>
    </source>
</evidence>
<evidence type="ECO:0000256" key="4">
    <source>
        <dbReference type="ARBA" id="ARBA00022640"/>
    </source>
</evidence>
<evidence type="ECO:0000313" key="9">
    <source>
        <dbReference type="Proteomes" id="UP000007264"/>
    </source>
</evidence>
<keyword evidence="7" id="KW-0603">Photosystem I</keyword>
<keyword evidence="2 7" id="KW-0150">Chloroplast</keyword>
<dbReference type="GO" id="GO:0009535">
    <property type="term" value="C:chloroplast thylakoid membrane"/>
    <property type="evidence" value="ECO:0007669"/>
    <property type="project" value="UniProtKB-SubCell"/>
</dbReference>
<dbReference type="EMBL" id="AGSI01000001">
    <property type="protein sequence ID" value="EIE27497.1"/>
    <property type="molecule type" value="Genomic_DNA"/>
</dbReference>
<feature type="transmembrane region" description="Helical" evidence="7">
    <location>
        <begin position="88"/>
        <end position="108"/>
    </location>
</feature>
<reference evidence="8 9" key="1">
    <citation type="journal article" date="2012" name="Genome Biol.">
        <title>The genome of the polar eukaryotic microalga coccomyxa subellipsoidea reveals traits of cold adaptation.</title>
        <authorList>
            <person name="Blanc G."/>
            <person name="Agarkova I."/>
            <person name="Grimwood J."/>
            <person name="Kuo A."/>
            <person name="Brueggeman A."/>
            <person name="Dunigan D."/>
            <person name="Gurnon J."/>
            <person name="Ladunga I."/>
            <person name="Lindquist E."/>
            <person name="Lucas S."/>
            <person name="Pangilinan J."/>
            <person name="Proschold T."/>
            <person name="Salamov A."/>
            <person name="Schmutz J."/>
            <person name="Weeks D."/>
            <person name="Yamada T."/>
            <person name="Claverie J.M."/>
            <person name="Grigoriev I."/>
            <person name="Van Etten J."/>
            <person name="Lomsadze A."/>
            <person name="Borodovsky M."/>
        </authorList>
    </citation>
    <scope>NUCLEOTIDE SEQUENCE [LARGE SCALE GENOMIC DNA]</scope>
    <source>
        <strain evidence="8 9">C-169</strain>
    </source>
</reference>
<keyword evidence="7" id="KW-1133">Transmembrane helix</keyword>
<evidence type="ECO:0000256" key="7">
    <source>
        <dbReference type="RuleBase" id="RU363080"/>
    </source>
</evidence>
<feature type="binding site" evidence="6">
    <location>
        <position position="152"/>
    </location>
    <ligand>
        <name>chlorophyll a</name>
        <dbReference type="ChEBI" id="CHEBI:58416"/>
        <label>1</label>
    </ligand>
</feature>
<dbReference type="InterPro" id="IPR022796">
    <property type="entry name" value="Chloroa_b-bind"/>
</dbReference>
<comment type="similarity">
    <text evidence="7">Belongs to the light-harvesting chlorophyll a/b-binding (LHC) protein family.</text>
</comment>
<dbReference type="RefSeq" id="XP_005652041.1">
    <property type="nucleotide sequence ID" value="XM_005651984.1"/>
</dbReference>
<feature type="binding site" evidence="6">
    <location>
        <position position="124"/>
    </location>
    <ligand>
        <name>chlorophyll a</name>
        <dbReference type="ChEBI" id="CHEBI:58416"/>
        <label>1</label>
    </ligand>
</feature>
<feature type="binding site" evidence="6">
    <location>
        <position position="128"/>
    </location>
    <ligand>
        <name>chlorophyll a</name>
        <dbReference type="ChEBI" id="CHEBI:58416"/>
        <label>1</label>
    </ligand>
</feature>
<keyword evidence="4 7" id="KW-0934">Plastid</keyword>
<keyword evidence="1 6" id="KW-0148">Chlorophyll</keyword>
<dbReference type="GeneID" id="17045512"/>
<keyword evidence="9" id="KW-1185">Reference proteome</keyword>
<organism evidence="8 9">
    <name type="scientific">Coccomyxa subellipsoidea (strain C-169)</name>
    <name type="common">Green microalga</name>
    <dbReference type="NCBI Taxonomy" id="574566"/>
    <lineage>
        <taxon>Eukaryota</taxon>
        <taxon>Viridiplantae</taxon>
        <taxon>Chlorophyta</taxon>
        <taxon>core chlorophytes</taxon>
        <taxon>Trebouxiophyceae</taxon>
        <taxon>Trebouxiophyceae incertae sedis</taxon>
        <taxon>Coccomyxaceae</taxon>
        <taxon>Coccomyxa</taxon>
        <taxon>Coccomyxa subellipsoidea</taxon>
    </lineage>
</organism>
<dbReference type="GO" id="GO:0009765">
    <property type="term" value="P:photosynthesis, light harvesting"/>
    <property type="evidence" value="ECO:0007669"/>
    <property type="project" value="InterPro"/>
</dbReference>
<proteinExistence type="inferred from homology"/>
<feature type="binding site" evidence="6">
    <location>
        <position position="125"/>
    </location>
    <ligand>
        <name>chlorophyll a</name>
        <dbReference type="ChEBI" id="CHEBI:58416"/>
        <label>1</label>
    </ligand>
</feature>
<keyword evidence="7" id="KW-0472">Membrane</keyword>
<dbReference type="GO" id="GO:0016168">
    <property type="term" value="F:chlorophyll binding"/>
    <property type="evidence" value="ECO:0007669"/>
    <property type="project" value="UniProtKB-KW"/>
</dbReference>
<dbReference type="STRING" id="574566.I0ZA28"/>
<keyword evidence="7" id="KW-0793">Thylakoid</keyword>
<dbReference type="PANTHER" id="PTHR21649">
    <property type="entry name" value="CHLOROPHYLL A/B BINDING PROTEIN"/>
    <property type="match status" value="1"/>
</dbReference>
<dbReference type="GO" id="GO:0009523">
    <property type="term" value="C:photosystem II"/>
    <property type="evidence" value="ECO:0007669"/>
    <property type="project" value="UniProtKB-KW"/>
</dbReference>
<dbReference type="Gene3D" id="1.10.3460.10">
    <property type="entry name" value="Chlorophyll a/b binding protein domain"/>
    <property type="match status" value="1"/>
</dbReference>
<evidence type="ECO:0000256" key="2">
    <source>
        <dbReference type="ARBA" id="ARBA00022528"/>
    </source>
</evidence>
<comment type="subcellular location">
    <subcellularLocation>
        <location evidence="7">Plastid</location>
        <location evidence="7">Chloroplast thylakoid membrane</location>
    </subcellularLocation>
</comment>
<dbReference type="Proteomes" id="UP000007264">
    <property type="component" value="Unassembled WGS sequence"/>
</dbReference>
<evidence type="ECO:0000256" key="6">
    <source>
        <dbReference type="PIRSR" id="PIRSR601344-1"/>
    </source>
</evidence>
<dbReference type="Pfam" id="PF00504">
    <property type="entry name" value="Chloroa_b-bind"/>
    <property type="match status" value="1"/>
</dbReference>
<evidence type="ECO:0000313" key="8">
    <source>
        <dbReference type="EMBL" id="EIE27497.1"/>
    </source>
</evidence>
<accession>I0ZA28</accession>
<comment type="function">
    <text evidence="7">The light-harvesting complex (LHC) functions as a light receptor, it captures and delivers excitation energy to photosystems with which it is closely associated.</text>
</comment>
<dbReference type="InterPro" id="IPR001344">
    <property type="entry name" value="Chloro_AB-bd_pln"/>
</dbReference>
<comment type="caution">
    <text evidence="8">The sequence shown here is derived from an EMBL/GenBank/DDBJ whole genome shotgun (WGS) entry which is preliminary data.</text>
</comment>